<evidence type="ECO:0000313" key="1">
    <source>
        <dbReference type="EMBL" id="UKH47893.1"/>
    </source>
</evidence>
<dbReference type="Proteomes" id="UP001239668">
    <property type="component" value="Segment"/>
</dbReference>
<evidence type="ECO:0000313" key="2">
    <source>
        <dbReference type="Proteomes" id="UP001239668"/>
    </source>
</evidence>
<proteinExistence type="predicted"/>
<protein>
    <recommendedName>
        <fullName evidence="3">Phage protein</fullName>
    </recommendedName>
</protein>
<organism evidence="1 2">
    <name type="scientific">Escherichia phage RP3</name>
    <dbReference type="NCBI Taxonomy" id="2867296"/>
    <lineage>
        <taxon>Viruses</taxon>
        <taxon>Duplodnaviria</taxon>
        <taxon>Heunggongvirae</taxon>
        <taxon>Uroviricota</taxon>
        <taxon>Caudoviricetes</taxon>
        <taxon>Andersonviridae</taxon>
        <taxon>Ounavirinae</taxon>
        <taxon>Felixounavirus</taxon>
        <taxon>Felixounavirus RP3</taxon>
    </lineage>
</organism>
<keyword evidence="2" id="KW-1185">Reference proteome</keyword>
<evidence type="ECO:0008006" key="3">
    <source>
        <dbReference type="Google" id="ProtNLM"/>
    </source>
</evidence>
<feature type="unsure residue" description="I or L" evidence="1">
    <location>
        <position position="82"/>
    </location>
</feature>
<name>A0ABY3THT6_9CAUD</name>
<sequence>MTSLLNKVLKLGVIKMENVELTTLLQIATDKENVALIHRIESDLFNGEIIKESYEVVGFKDGKTFGFFDLEKGNAITKYDVLSCEILTKYNEKRLATYANMQ</sequence>
<reference evidence="1 2" key="1">
    <citation type="submission" date="2021-08" db="EMBL/GenBank/DDBJ databases">
        <title>Characterization of phages by metagenomic analysis of hospital wastewater samples.</title>
        <authorList>
            <person name="Salih H."/>
            <person name="Karaynir A."/>
            <person name="Yalcin M."/>
            <person name="Oryasin E."/>
            <person name="Holyavkin C."/>
            <person name="Bozdogan B."/>
        </authorList>
    </citation>
    <scope>NUCLEOTIDE SEQUENCE [LARGE SCALE GENOMIC DNA]</scope>
</reference>
<dbReference type="EMBL" id="MZ956763">
    <property type="protein sequence ID" value="UKH47893.1"/>
    <property type="molecule type" value="Genomic_DNA"/>
</dbReference>
<accession>A0ABY3THT6</accession>